<keyword evidence="2" id="KW-1185">Reference proteome</keyword>
<organism evidence="1 2">
    <name type="scientific">Trifolium pratense</name>
    <name type="common">Red clover</name>
    <dbReference type="NCBI Taxonomy" id="57577"/>
    <lineage>
        <taxon>Eukaryota</taxon>
        <taxon>Viridiplantae</taxon>
        <taxon>Streptophyta</taxon>
        <taxon>Embryophyta</taxon>
        <taxon>Tracheophyta</taxon>
        <taxon>Spermatophyta</taxon>
        <taxon>Magnoliopsida</taxon>
        <taxon>eudicotyledons</taxon>
        <taxon>Gunneridae</taxon>
        <taxon>Pentapetalae</taxon>
        <taxon>rosids</taxon>
        <taxon>fabids</taxon>
        <taxon>Fabales</taxon>
        <taxon>Fabaceae</taxon>
        <taxon>Papilionoideae</taxon>
        <taxon>50 kb inversion clade</taxon>
        <taxon>NPAAA clade</taxon>
        <taxon>Hologalegina</taxon>
        <taxon>IRL clade</taxon>
        <taxon>Trifolieae</taxon>
        <taxon>Trifolium</taxon>
    </lineage>
</organism>
<comment type="caution">
    <text evidence="1">The sequence shown here is derived from an EMBL/GenBank/DDBJ whole genome shotgun (WGS) entry which is preliminary data.</text>
</comment>
<accession>A0ACB0JHD1</accession>
<reference evidence="1" key="1">
    <citation type="submission" date="2023-10" db="EMBL/GenBank/DDBJ databases">
        <authorList>
            <person name="Rodriguez Cubillos JULIANA M."/>
            <person name="De Vega J."/>
        </authorList>
    </citation>
    <scope>NUCLEOTIDE SEQUENCE</scope>
</reference>
<protein>
    <submittedName>
        <fullName evidence="1">Uncharacterized protein</fullName>
    </submittedName>
</protein>
<dbReference type="EMBL" id="CASHSV030000034">
    <property type="protein sequence ID" value="CAJ2644080.1"/>
    <property type="molecule type" value="Genomic_DNA"/>
</dbReference>
<name>A0ACB0JHD1_TRIPR</name>
<proteinExistence type="predicted"/>
<evidence type="ECO:0000313" key="2">
    <source>
        <dbReference type="Proteomes" id="UP001177021"/>
    </source>
</evidence>
<sequence length="225" mass="25609">MFETYNRGQTVYEDLVESINTTTAKYAQSGGDSGKEMILSGCSTILQIWVVEKLQLCNISTKCFPRINKWTTLPFHNNEMQNIFANAKLVEDLVPTEEDQQFDVVAEAIQQSEVMHTNDIDNDFDATAILRKQQILFDHNKAFREKISMFAKEMKLLKEADKGGKEESRLGNEGGEEESELVGKEEDNGGEKVIESVKKVEDKKRCQELIKHLYETCTTQSRANV</sequence>
<evidence type="ECO:0000313" key="1">
    <source>
        <dbReference type="EMBL" id="CAJ2644080.1"/>
    </source>
</evidence>
<dbReference type="Proteomes" id="UP001177021">
    <property type="component" value="Unassembled WGS sequence"/>
</dbReference>
<gene>
    <name evidence="1" type="ORF">MILVUS5_LOCUS13191</name>
</gene>